<dbReference type="EMBL" id="JAHUTJ010001255">
    <property type="protein sequence ID" value="MED6264532.1"/>
    <property type="molecule type" value="Genomic_DNA"/>
</dbReference>
<dbReference type="Proteomes" id="UP001352852">
    <property type="component" value="Unassembled WGS sequence"/>
</dbReference>
<organism evidence="1 2">
    <name type="scientific">Characodon lateralis</name>
    <dbReference type="NCBI Taxonomy" id="208331"/>
    <lineage>
        <taxon>Eukaryota</taxon>
        <taxon>Metazoa</taxon>
        <taxon>Chordata</taxon>
        <taxon>Craniata</taxon>
        <taxon>Vertebrata</taxon>
        <taxon>Euteleostomi</taxon>
        <taxon>Actinopterygii</taxon>
        <taxon>Neopterygii</taxon>
        <taxon>Teleostei</taxon>
        <taxon>Neoteleostei</taxon>
        <taxon>Acanthomorphata</taxon>
        <taxon>Ovalentaria</taxon>
        <taxon>Atherinomorphae</taxon>
        <taxon>Cyprinodontiformes</taxon>
        <taxon>Goodeidae</taxon>
        <taxon>Characodon</taxon>
    </lineage>
</organism>
<comment type="caution">
    <text evidence="1">The sequence shown here is derived from an EMBL/GenBank/DDBJ whole genome shotgun (WGS) entry which is preliminary data.</text>
</comment>
<reference evidence="1 2" key="1">
    <citation type="submission" date="2021-06" db="EMBL/GenBank/DDBJ databases">
        <authorList>
            <person name="Palmer J.M."/>
        </authorList>
    </citation>
    <scope>NUCLEOTIDE SEQUENCE [LARGE SCALE GENOMIC DNA]</scope>
    <source>
        <strain evidence="1 2">CL_MEX2019</strain>
        <tissue evidence="1">Muscle</tissue>
    </source>
</reference>
<protein>
    <submittedName>
        <fullName evidence="1">Uncharacterized protein</fullName>
    </submittedName>
</protein>
<accession>A0ABU7CPB7</accession>
<name>A0ABU7CPB7_9TELE</name>
<keyword evidence="2" id="KW-1185">Reference proteome</keyword>
<evidence type="ECO:0000313" key="1">
    <source>
        <dbReference type="EMBL" id="MED6264532.1"/>
    </source>
</evidence>
<gene>
    <name evidence="1" type="ORF">CHARACLAT_015913</name>
</gene>
<proteinExistence type="predicted"/>
<sequence>MAYLYKYEVLLCHVIHTHTPLQVCLFIFQETGTCCSTTISVTPPGTEVGQILQAFQSDDHMMEEYQQLWSSVTSRAQYKHLKTQYLLASAFTLSISPSRVTSLSIKLERK</sequence>
<evidence type="ECO:0000313" key="2">
    <source>
        <dbReference type="Proteomes" id="UP001352852"/>
    </source>
</evidence>